<evidence type="ECO:0000313" key="5">
    <source>
        <dbReference type="EMBL" id="MPM05513.1"/>
    </source>
</evidence>
<dbReference type="AlphaFoldDB" id="A0A644WTM1"/>
<dbReference type="GO" id="GO:0030246">
    <property type="term" value="F:carbohydrate binding"/>
    <property type="evidence" value="ECO:0007669"/>
    <property type="project" value="UniProtKB-ARBA"/>
</dbReference>
<dbReference type="EMBL" id="VSSQ01001139">
    <property type="protein sequence ID" value="MPM05513.1"/>
    <property type="molecule type" value="Genomic_DNA"/>
</dbReference>
<dbReference type="PANTHER" id="PTHR46847">
    <property type="entry name" value="D-ALLOSE-BINDING PERIPLASMIC PROTEIN-RELATED"/>
    <property type="match status" value="1"/>
</dbReference>
<feature type="domain" description="Periplasmic binding protein" evidence="4">
    <location>
        <begin position="52"/>
        <end position="302"/>
    </location>
</feature>
<comment type="subcellular location">
    <subcellularLocation>
        <location evidence="1">Cell envelope</location>
    </subcellularLocation>
</comment>
<dbReference type="InterPro" id="IPR025997">
    <property type="entry name" value="SBP_2_dom"/>
</dbReference>
<gene>
    <name evidence="5" type="ORF">SDC9_51803</name>
</gene>
<dbReference type="PROSITE" id="PS51257">
    <property type="entry name" value="PROKAR_LIPOPROTEIN"/>
    <property type="match status" value="1"/>
</dbReference>
<proteinExistence type="inferred from homology"/>
<name>A0A644WTM1_9ZZZZ</name>
<organism evidence="5">
    <name type="scientific">bioreactor metagenome</name>
    <dbReference type="NCBI Taxonomy" id="1076179"/>
    <lineage>
        <taxon>unclassified sequences</taxon>
        <taxon>metagenomes</taxon>
        <taxon>ecological metagenomes</taxon>
    </lineage>
</organism>
<comment type="similarity">
    <text evidence="2">Belongs to the bacterial solute-binding protein 2 family.</text>
</comment>
<comment type="caution">
    <text evidence="5">The sequence shown here is derived from an EMBL/GenBank/DDBJ whole genome shotgun (WGS) entry which is preliminary data.</text>
</comment>
<evidence type="ECO:0000256" key="1">
    <source>
        <dbReference type="ARBA" id="ARBA00004196"/>
    </source>
</evidence>
<sequence length="349" mass="35930">MKKASILVAILMVVALLVTGCAAPAAAPAAAQSAESTGTTAALPGEGETYVVIGSLFQLEFFDALKAGVCDAANSIGAKWYYAGPQEFVPDQISQAIDQAVANKVTGIVLHGQSPETAAAVDNAIAAGIPVIIVNTDIPSNRLSFLGCNPYQAGYDMGEQMGQLLNGATGKVIISTAISAGQPSALENLRGAKEALANYPGIEIVEVDDTADANVAATNIGAALQANPDVVGIIGQQAYTAVGACTAVREAGLTGKIVVIGRDRDTATLELIENGELAASYAQNSYVEGFIALQWLHDYVNGDLKVIGDYIGGGVNPLPKTVDSGSIVITKDNAAQFKEKYIWEVTAGK</sequence>
<protein>
    <recommendedName>
        <fullName evidence="4">Periplasmic binding protein domain-containing protein</fullName>
    </recommendedName>
</protein>
<reference evidence="5" key="1">
    <citation type="submission" date="2019-08" db="EMBL/GenBank/DDBJ databases">
        <authorList>
            <person name="Kucharzyk K."/>
            <person name="Murdoch R.W."/>
            <person name="Higgins S."/>
            <person name="Loffler F."/>
        </authorList>
    </citation>
    <scope>NUCLEOTIDE SEQUENCE</scope>
</reference>
<dbReference type="GO" id="GO:0030313">
    <property type="term" value="C:cell envelope"/>
    <property type="evidence" value="ECO:0007669"/>
    <property type="project" value="UniProtKB-SubCell"/>
</dbReference>
<dbReference type="Gene3D" id="3.40.50.2300">
    <property type="match status" value="2"/>
</dbReference>
<evidence type="ECO:0000259" key="4">
    <source>
        <dbReference type="Pfam" id="PF13407"/>
    </source>
</evidence>
<accession>A0A644WTM1</accession>
<evidence type="ECO:0000256" key="3">
    <source>
        <dbReference type="ARBA" id="ARBA00022729"/>
    </source>
</evidence>
<dbReference type="SUPFAM" id="SSF53822">
    <property type="entry name" value="Periplasmic binding protein-like I"/>
    <property type="match status" value="1"/>
</dbReference>
<dbReference type="PANTHER" id="PTHR46847:SF1">
    <property type="entry name" value="D-ALLOSE-BINDING PERIPLASMIC PROTEIN-RELATED"/>
    <property type="match status" value="1"/>
</dbReference>
<dbReference type="InterPro" id="IPR028082">
    <property type="entry name" value="Peripla_BP_I"/>
</dbReference>
<dbReference type="Pfam" id="PF13407">
    <property type="entry name" value="Peripla_BP_4"/>
    <property type="match status" value="1"/>
</dbReference>
<keyword evidence="3" id="KW-0732">Signal</keyword>
<evidence type="ECO:0000256" key="2">
    <source>
        <dbReference type="ARBA" id="ARBA00007639"/>
    </source>
</evidence>